<keyword evidence="3" id="KW-0540">Nuclease</keyword>
<dbReference type="InterPro" id="IPR003509">
    <property type="entry name" value="UPF0102_YraN-like"/>
</dbReference>
<comment type="similarity">
    <text evidence="1 2">Belongs to the UPF0102 family.</text>
</comment>
<dbReference type="PANTHER" id="PTHR34039">
    <property type="entry name" value="UPF0102 PROTEIN YRAN"/>
    <property type="match status" value="1"/>
</dbReference>
<dbReference type="HAMAP" id="MF_00048">
    <property type="entry name" value="UPF0102"/>
    <property type="match status" value="1"/>
</dbReference>
<evidence type="ECO:0000313" key="4">
    <source>
        <dbReference type="Proteomes" id="UP000053091"/>
    </source>
</evidence>
<dbReference type="PATRIC" id="fig|1678841.3.peg.243"/>
<reference evidence="3" key="1">
    <citation type="journal article" date="2015" name="Genome Announc.">
        <title>Draft Genome Sequence of Bacteroidales Strain TBC1, a Novel Isolate from a Methanogenic Wastewater Treatment System.</title>
        <authorList>
            <person name="Tourlousse D.M."/>
            <person name="Matsuura N."/>
            <person name="Sun L."/>
            <person name="Toyonaga M."/>
            <person name="Kuroda K."/>
            <person name="Ohashi A."/>
            <person name="Cruz R."/>
            <person name="Yamaguchi T."/>
            <person name="Sekiguchi Y."/>
        </authorList>
    </citation>
    <scope>NUCLEOTIDE SEQUENCE [LARGE SCALE GENOMIC DNA]</scope>
    <source>
        <strain evidence="3">TBC1</strain>
    </source>
</reference>
<dbReference type="Gene3D" id="3.40.1350.10">
    <property type="match status" value="1"/>
</dbReference>
<keyword evidence="4" id="KW-1185">Reference proteome</keyword>
<gene>
    <name evidence="3" type="ORF">TBC1_11206</name>
</gene>
<dbReference type="OrthoDB" id="9802516at2"/>
<dbReference type="SUPFAM" id="SSF52980">
    <property type="entry name" value="Restriction endonuclease-like"/>
    <property type="match status" value="1"/>
</dbReference>
<dbReference type="InterPro" id="IPR011335">
    <property type="entry name" value="Restrct_endonuc-II-like"/>
</dbReference>
<evidence type="ECO:0000256" key="2">
    <source>
        <dbReference type="HAMAP-Rule" id="MF_00048"/>
    </source>
</evidence>
<dbReference type="AlphaFoldDB" id="A0A0S7BWD0"/>
<dbReference type="NCBIfam" id="NF009154">
    <property type="entry name" value="PRK12497.3-3"/>
    <property type="match status" value="1"/>
</dbReference>
<proteinExistence type="inferred from homology"/>
<evidence type="ECO:0000256" key="1">
    <source>
        <dbReference type="ARBA" id="ARBA00006738"/>
    </source>
</evidence>
<dbReference type="STRING" id="1678841.TBC1_11206"/>
<keyword evidence="3" id="KW-0378">Hydrolase</keyword>
<sequence length="120" mass="13892">MAEHNDLGRAGEEIAAKHLRDHGYTIRDTNWRFGKDEIDIIAETDNCLVVVEVKTRTSNYFGEPEVFVNSAKQRFLVRATQAYIEKNNIEKEARFDIISVILNNTTKRVHHIEDAFYPVL</sequence>
<dbReference type="GO" id="GO:0004519">
    <property type="term" value="F:endonuclease activity"/>
    <property type="evidence" value="ECO:0007669"/>
    <property type="project" value="UniProtKB-KW"/>
</dbReference>
<evidence type="ECO:0000313" key="3">
    <source>
        <dbReference type="EMBL" id="GAP42078.1"/>
    </source>
</evidence>
<organism evidence="3">
    <name type="scientific">Lentimicrobium saccharophilum</name>
    <dbReference type="NCBI Taxonomy" id="1678841"/>
    <lineage>
        <taxon>Bacteria</taxon>
        <taxon>Pseudomonadati</taxon>
        <taxon>Bacteroidota</taxon>
        <taxon>Bacteroidia</taxon>
        <taxon>Bacteroidales</taxon>
        <taxon>Lentimicrobiaceae</taxon>
        <taxon>Lentimicrobium</taxon>
    </lineage>
</organism>
<protein>
    <recommendedName>
        <fullName evidence="2">UPF0102 protein TBC1_11206</fullName>
    </recommendedName>
</protein>
<accession>A0A0S7BWD0</accession>
<dbReference type="RefSeq" id="WP_062037241.1">
    <property type="nucleotide sequence ID" value="NZ_DF968182.1"/>
</dbReference>
<dbReference type="GO" id="GO:0003676">
    <property type="term" value="F:nucleic acid binding"/>
    <property type="evidence" value="ECO:0007669"/>
    <property type="project" value="InterPro"/>
</dbReference>
<dbReference type="Proteomes" id="UP000053091">
    <property type="component" value="Unassembled WGS sequence"/>
</dbReference>
<dbReference type="PANTHER" id="PTHR34039:SF1">
    <property type="entry name" value="UPF0102 PROTEIN YRAN"/>
    <property type="match status" value="1"/>
</dbReference>
<dbReference type="CDD" id="cd20736">
    <property type="entry name" value="PoNe_Nuclease"/>
    <property type="match status" value="1"/>
</dbReference>
<dbReference type="InterPro" id="IPR011856">
    <property type="entry name" value="tRNA_endonuc-like_dom_sf"/>
</dbReference>
<dbReference type="Pfam" id="PF02021">
    <property type="entry name" value="UPF0102"/>
    <property type="match status" value="1"/>
</dbReference>
<dbReference type="EMBL" id="DF968182">
    <property type="protein sequence ID" value="GAP42078.1"/>
    <property type="molecule type" value="Genomic_DNA"/>
</dbReference>
<name>A0A0S7BWD0_9BACT</name>
<keyword evidence="3" id="KW-0255">Endonuclease</keyword>